<dbReference type="GO" id="GO:0016787">
    <property type="term" value="F:hydrolase activity"/>
    <property type="evidence" value="ECO:0007669"/>
    <property type="project" value="UniProtKB-KW"/>
</dbReference>
<evidence type="ECO:0000256" key="1">
    <source>
        <dbReference type="ARBA" id="ARBA00001968"/>
    </source>
</evidence>
<evidence type="ECO:0000256" key="6">
    <source>
        <dbReference type="ARBA" id="ARBA00022801"/>
    </source>
</evidence>
<dbReference type="GO" id="GO:0005634">
    <property type="term" value="C:nucleus"/>
    <property type="evidence" value="ECO:0007669"/>
    <property type="project" value="UniProtKB-SubCell"/>
</dbReference>
<comment type="cofactor">
    <cofactor evidence="1">
        <name>a divalent metal cation</name>
        <dbReference type="ChEBI" id="CHEBI:60240"/>
    </cofactor>
</comment>
<dbReference type="InterPro" id="IPR045249">
    <property type="entry name" value="HARBI1-like"/>
</dbReference>
<dbReference type="Pfam" id="PF13359">
    <property type="entry name" value="DDE_Tnp_4"/>
    <property type="match status" value="1"/>
</dbReference>
<sequence length="411" mass="46738">MDVSECVLSAGRAVLDMVEREWQPLSAGELEHRLDQAVEEILESQLLAKLEKQSHRRPPPTNTIYVQLLQNQVGPQVLHTATTSSPSEQEEEKEEEYISDLLQSSKSRTRMAGRARLSMSHTVFLSLTLLSERVSYRTVSRRFQLEKGNIHRIFFSFCQRINMLEERHIKWPAGKEAVEALFPFSNLIGKKEVEGGQGVPQVLGVLGHTRIPIRLPIGKHDVESTIPEVKRMKMEAPPDSWLNLELVCDIRGRFLHWRISKGSHVDRGRALRDKLKQNPDLMPSSSCLVARAGYPLTDQIFTPYTGSHGPREALFNKTLEEHFQILDQAIADLRARFRRLTYLDIGNYDRARAVVLTACVLHNVFLDLGQAVQGEKEEATPQDEEGEADDEGVCRQELGAIKFELHVPEYF</sequence>
<feature type="domain" description="DDE Tnp4" evidence="8">
    <location>
        <begin position="242"/>
        <end position="363"/>
    </location>
</feature>
<keyword evidence="5" id="KW-0479">Metal-binding</keyword>
<keyword evidence="6" id="KW-0378">Hydrolase</keyword>
<dbReference type="InterPro" id="IPR027806">
    <property type="entry name" value="HARBI1_dom"/>
</dbReference>
<evidence type="ECO:0000256" key="5">
    <source>
        <dbReference type="ARBA" id="ARBA00022723"/>
    </source>
</evidence>
<dbReference type="Proteomes" id="UP000265160">
    <property type="component" value="LG4"/>
</dbReference>
<evidence type="ECO:0000259" key="8">
    <source>
        <dbReference type="Pfam" id="PF13359"/>
    </source>
</evidence>
<evidence type="ECO:0000313" key="10">
    <source>
        <dbReference type="Proteomes" id="UP000265160"/>
    </source>
</evidence>
<dbReference type="AlphaFoldDB" id="A0A3P9D8Q1"/>
<dbReference type="PANTHER" id="PTHR22930:SF255">
    <property type="entry name" value="ELONGIN B"/>
    <property type="match status" value="1"/>
</dbReference>
<keyword evidence="7" id="KW-0539">Nucleus</keyword>
<comment type="subcellular location">
    <subcellularLocation>
        <location evidence="2">Nucleus</location>
    </subcellularLocation>
</comment>
<name>A0A3P9D8Q1_9CICH</name>
<keyword evidence="10" id="KW-1185">Reference proteome</keyword>
<proteinExistence type="inferred from homology"/>
<reference evidence="9 10" key="1">
    <citation type="journal article" date="2014" name="Nature">
        <title>The genomic substrate for adaptive radiation in African cichlid fish.</title>
        <authorList>
            <person name="Brawand D."/>
            <person name="Wagner C.E."/>
            <person name="Li Y.I."/>
            <person name="Malinsky M."/>
            <person name="Keller I."/>
            <person name="Fan S."/>
            <person name="Simakov O."/>
            <person name="Ng A.Y."/>
            <person name="Lim Z.W."/>
            <person name="Bezault E."/>
            <person name="Turner-Maier J."/>
            <person name="Johnson J."/>
            <person name="Alcazar R."/>
            <person name="Noh H.J."/>
            <person name="Russell P."/>
            <person name="Aken B."/>
            <person name="Alfoldi J."/>
            <person name="Amemiya C."/>
            <person name="Azzouzi N."/>
            <person name="Baroiller J.F."/>
            <person name="Barloy-Hubler F."/>
            <person name="Berlin A."/>
            <person name="Bloomquist R."/>
            <person name="Carleton K.L."/>
            <person name="Conte M.A."/>
            <person name="D'Cotta H."/>
            <person name="Eshel O."/>
            <person name="Gaffney L."/>
            <person name="Galibert F."/>
            <person name="Gante H.F."/>
            <person name="Gnerre S."/>
            <person name="Greuter L."/>
            <person name="Guyon R."/>
            <person name="Haddad N.S."/>
            <person name="Haerty W."/>
            <person name="Harris R.M."/>
            <person name="Hofmann H.A."/>
            <person name="Hourlier T."/>
            <person name="Hulata G."/>
            <person name="Jaffe D.B."/>
            <person name="Lara M."/>
            <person name="Lee A.P."/>
            <person name="MacCallum I."/>
            <person name="Mwaiko S."/>
            <person name="Nikaido M."/>
            <person name="Nishihara H."/>
            <person name="Ozouf-Costaz C."/>
            <person name="Penman D.J."/>
            <person name="Przybylski D."/>
            <person name="Rakotomanga M."/>
            <person name="Renn S.C.P."/>
            <person name="Ribeiro F.J."/>
            <person name="Ron M."/>
            <person name="Salzburger W."/>
            <person name="Sanchez-Pulido L."/>
            <person name="Santos M.E."/>
            <person name="Searle S."/>
            <person name="Sharpe T."/>
            <person name="Swofford R."/>
            <person name="Tan F.J."/>
            <person name="Williams L."/>
            <person name="Young S."/>
            <person name="Yin S."/>
            <person name="Okada N."/>
            <person name="Kocher T.D."/>
            <person name="Miska E.A."/>
            <person name="Lander E.S."/>
            <person name="Venkatesh B."/>
            <person name="Fernald R.D."/>
            <person name="Meyer A."/>
            <person name="Ponting C.P."/>
            <person name="Streelman J.T."/>
            <person name="Lindblad-Toh K."/>
            <person name="Seehausen O."/>
            <person name="Di Palma F."/>
        </authorList>
    </citation>
    <scope>NUCLEOTIDE SEQUENCE</scope>
</reference>
<evidence type="ECO:0000256" key="7">
    <source>
        <dbReference type="ARBA" id="ARBA00023242"/>
    </source>
</evidence>
<dbReference type="PANTHER" id="PTHR22930">
    <property type="match status" value="1"/>
</dbReference>
<organism evidence="9 10">
    <name type="scientific">Maylandia zebra</name>
    <name type="common">zebra mbuna</name>
    <dbReference type="NCBI Taxonomy" id="106582"/>
    <lineage>
        <taxon>Eukaryota</taxon>
        <taxon>Metazoa</taxon>
        <taxon>Chordata</taxon>
        <taxon>Craniata</taxon>
        <taxon>Vertebrata</taxon>
        <taxon>Euteleostomi</taxon>
        <taxon>Actinopterygii</taxon>
        <taxon>Neopterygii</taxon>
        <taxon>Teleostei</taxon>
        <taxon>Neoteleostei</taxon>
        <taxon>Acanthomorphata</taxon>
        <taxon>Ovalentaria</taxon>
        <taxon>Cichlomorphae</taxon>
        <taxon>Cichliformes</taxon>
        <taxon>Cichlidae</taxon>
        <taxon>African cichlids</taxon>
        <taxon>Pseudocrenilabrinae</taxon>
        <taxon>Haplochromini</taxon>
        <taxon>Maylandia</taxon>
        <taxon>Maylandia zebra complex</taxon>
    </lineage>
</organism>
<keyword evidence="4" id="KW-0540">Nuclease</keyword>
<evidence type="ECO:0000256" key="2">
    <source>
        <dbReference type="ARBA" id="ARBA00004123"/>
    </source>
</evidence>
<dbReference type="Ensembl" id="ENSMZET00005032087.1">
    <property type="protein sequence ID" value="ENSMZEP00005031085.1"/>
    <property type="gene ID" value="ENSMZEG00005023177.1"/>
</dbReference>
<evidence type="ECO:0000256" key="3">
    <source>
        <dbReference type="ARBA" id="ARBA00006958"/>
    </source>
</evidence>
<reference evidence="9" key="3">
    <citation type="submission" date="2025-09" db="UniProtKB">
        <authorList>
            <consortium name="Ensembl"/>
        </authorList>
    </citation>
    <scope>IDENTIFICATION</scope>
</reference>
<dbReference type="GO" id="GO:0046872">
    <property type="term" value="F:metal ion binding"/>
    <property type="evidence" value="ECO:0007669"/>
    <property type="project" value="UniProtKB-KW"/>
</dbReference>
<reference evidence="9" key="2">
    <citation type="submission" date="2025-08" db="UniProtKB">
        <authorList>
            <consortium name="Ensembl"/>
        </authorList>
    </citation>
    <scope>IDENTIFICATION</scope>
</reference>
<dbReference type="GeneTree" id="ENSGT00940000154348"/>
<comment type="similarity">
    <text evidence="3">Belongs to the HARBI1 family.</text>
</comment>
<evidence type="ECO:0000313" key="9">
    <source>
        <dbReference type="Ensembl" id="ENSMZEP00005031085.1"/>
    </source>
</evidence>
<dbReference type="GO" id="GO:0004518">
    <property type="term" value="F:nuclease activity"/>
    <property type="evidence" value="ECO:0007669"/>
    <property type="project" value="UniProtKB-KW"/>
</dbReference>
<accession>A0A3P9D8Q1</accession>
<protein>
    <submittedName>
        <fullName evidence="9">Uncharacterized LOC101474213</fullName>
    </submittedName>
</protein>
<evidence type="ECO:0000256" key="4">
    <source>
        <dbReference type="ARBA" id="ARBA00022722"/>
    </source>
</evidence>